<dbReference type="GO" id="GO:0005737">
    <property type="term" value="C:cytoplasm"/>
    <property type="evidence" value="ECO:0007669"/>
    <property type="project" value="TreeGrafter"/>
</dbReference>
<name>A0A369A3D4_9FLAO</name>
<proteinExistence type="predicted"/>
<evidence type="ECO:0000259" key="1">
    <source>
        <dbReference type="Pfam" id="PF01370"/>
    </source>
</evidence>
<dbReference type="EMBL" id="QPJS01000002">
    <property type="protein sequence ID" value="RCX03830.1"/>
    <property type="molecule type" value="Genomic_DNA"/>
</dbReference>
<dbReference type="GO" id="GO:0004029">
    <property type="term" value="F:aldehyde dehydrogenase (NAD+) activity"/>
    <property type="evidence" value="ECO:0007669"/>
    <property type="project" value="TreeGrafter"/>
</dbReference>
<accession>A0A369A3D4</accession>
<dbReference type="SUPFAM" id="SSF51735">
    <property type="entry name" value="NAD(P)-binding Rossmann-fold domains"/>
    <property type="match status" value="1"/>
</dbReference>
<evidence type="ECO:0000313" key="2">
    <source>
        <dbReference type="EMBL" id="RCX03830.1"/>
    </source>
</evidence>
<evidence type="ECO:0000313" key="3">
    <source>
        <dbReference type="Proteomes" id="UP000253517"/>
    </source>
</evidence>
<sequence>MNALVTGATGLLGSHLIFHLISNKFNVTALYRTELKKRHVKTIFKYYTQQSDALLNKINWVKLDLLHYDDLEQVIIGQDVIFHLAAKVSFSPTDTKEIVWYNKQITDNLVNALLVANPNALLIHCSSIAALGRSENHSQLIDETTQWVDSPSNTAYAISKFQSELAVWRGAEEGLKASVVNPGIIIGPGFWEEGSGKLFSLLYRGFKFYSTGYNGFVDVNDVAKAMKMLANRQLVGKKYILVENNYSYKQIFDWICEAMAVEKPSIEIKPWMAEIFWRLEALRGLVMKKEPFITKELAKSATNKSLYNGLKITAETDFTYTSLQNNIARYAKFYQSDRI</sequence>
<dbReference type="InterPro" id="IPR036291">
    <property type="entry name" value="NAD(P)-bd_dom_sf"/>
</dbReference>
<reference evidence="2 3" key="1">
    <citation type="submission" date="2018-07" db="EMBL/GenBank/DDBJ databases">
        <title>Genomic Encyclopedia of Type Strains, Phase IV (KMG-IV): sequencing the most valuable type-strain genomes for metagenomic binning, comparative biology and taxonomic classification.</title>
        <authorList>
            <person name="Goeker M."/>
        </authorList>
    </citation>
    <scope>NUCLEOTIDE SEQUENCE [LARGE SCALE GENOMIC DNA]</scope>
    <source>
        <strain evidence="2 3">DSM 21410</strain>
    </source>
</reference>
<dbReference type="Proteomes" id="UP000253517">
    <property type="component" value="Unassembled WGS sequence"/>
</dbReference>
<dbReference type="PANTHER" id="PTHR48079">
    <property type="entry name" value="PROTEIN YEEZ"/>
    <property type="match status" value="1"/>
</dbReference>
<dbReference type="PANTHER" id="PTHR48079:SF6">
    <property type="entry name" value="NAD(P)-BINDING DOMAIN-CONTAINING PROTEIN-RELATED"/>
    <property type="match status" value="1"/>
</dbReference>
<dbReference type="AlphaFoldDB" id="A0A369A3D4"/>
<dbReference type="InterPro" id="IPR051783">
    <property type="entry name" value="NAD(P)-dependent_oxidoreduct"/>
</dbReference>
<dbReference type="RefSeq" id="WP_051889200.1">
    <property type="nucleotide sequence ID" value="NZ_BHZF01000002.1"/>
</dbReference>
<organism evidence="2 3">
    <name type="scientific">Schleiferia thermophila</name>
    <dbReference type="NCBI Taxonomy" id="884107"/>
    <lineage>
        <taxon>Bacteria</taxon>
        <taxon>Pseudomonadati</taxon>
        <taxon>Bacteroidota</taxon>
        <taxon>Flavobacteriia</taxon>
        <taxon>Flavobacteriales</taxon>
        <taxon>Schleiferiaceae</taxon>
        <taxon>Schleiferia</taxon>
    </lineage>
</organism>
<comment type="caution">
    <text evidence="2">The sequence shown here is derived from an EMBL/GenBank/DDBJ whole genome shotgun (WGS) entry which is preliminary data.</text>
</comment>
<dbReference type="Pfam" id="PF01370">
    <property type="entry name" value="Epimerase"/>
    <property type="match status" value="1"/>
</dbReference>
<dbReference type="InterPro" id="IPR001509">
    <property type="entry name" value="Epimerase_deHydtase"/>
</dbReference>
<dbReference type="Gene3D" id="3.40.50.720">
    <property type="entry name" value="NAD(P)-binding Rossmann-like Domain"/>
    <property type="match status" value="1"/>
</dbReference>
<keyword evidence="3" id="KW-1185">Reference proteome</keyword>
<feature type="domain" description="NAD-dependent epimerase/dehydratase" evidence="1">
    <location>
        <begin position="3"/>
        <end position="232"/>
    </location>
</feature>
<protein>
    <submittedName>
        <fullName evidence="2">Nucleoside-diphosphate-sugar epimerase</fullName>
    </submittedName>
</protein>
<gene>
    <name evidence="2" type="ORF">DES35_102286</name>
</gene>